<dbReference type="Proteomes" id="UP000289340">
    <property type="component" value="Unassembled WGS sequence"/>
</dbReference>
<proteinExistence type="predicted"/>
<organism evidence="2 3">
    <name type="scientific">Glycine soja</name>
    <name type="common">Wild soybean</name>
    <dbReference type="NCBI Taxonomy" id="3848"/>
    <lineage>
        <taxon>Eukaryota</taxon>
        <taxon>Viridiplantae</taxon>
        <taxon>Streptophyta</taxon>
        <taxon>Embryophyta</taxon>
        <taxon>Tracheophyta</taxon>
        <taxon>Spermatophyta</taxon>
        <taxon>Magnoliopsida</taxon>
        <taxon>eudicotyledons</taxon>
        <taxon>Gunneridae</taxon>
        <taxon>Pentapetalae</taxon>
        <taxon>rosids</taxon>
        <taxon>fabids</taxon>
        <taxon>Fabales</taxon>
        <taxon>Fabaceae</taxon>
        <taxon>Papilionoideae</taxon>
        <taxon>50 kb inversion clade</taxon>
        <taxon>NPAAA clade</taxon>
        <taxon>indigoferoid/millettioid clade</taxon>
        <taxon>Phaseoleae</taxon>
        <taxon>Glycine</taxon>
        <taxon>Glycine subgen. Soja</taxon>
    </lineage>
</organism>
<evidence type="ECO:0000313" key="1">
    <source>
        <dbReference type="EMBL" id="RZB41035.1"/>
    </source>
</evidence>
<evidence type="ECO:0000313" key="3">
    <source>
        <dbReference type="Proteomes" id="UP000289340"/>
    </source>
</evidence>
<protein>
    <submittedName>
        <fullName evidence="2">Uncharacterized protein</fullName>
    </submittedName>
</protein>
<accession>A0A445EXK4</accession>
<reference evidence="2 3" key="1">
    <citation type="submission" date="2018-09" db="EMBL/GenBank/DDBJ databases">
        <title>A high-quality reference genome of wild soybean provides a powerful tool to mine soybean genomes.</title>
        <authorList>
            <person name="Xie M."/>
            <person name="Chung C.Y.L."/>
            <person name="Li M.-W."/>
            <person name="Wong F.-L."/>
            <person name="Chan T.-F."/>
            <person name="Lam H.-M."/>
        </authorList>
    </citation>
    <scope>NUCLEOTIDE SEQUENCE [LARGE SCALE GENOMIC DNA]</scope>
    <source>
        <strain evidence="3">cv. W05</strain>
        <tissue evidence="2">Hypocotyl of etiolated seedlings</tissue>
    </source>
</reference>
<comment type="caution">
    <text evidence="2">The sequence shown here is derived from an EMBL/GenBank/DDBJ whole genome shotgun (WGS) entry which is preliminary data.</text>
</comment>
<evidence type="ECO:0000313" key="2">
    <source>
        <dbReference type="EMBL" id="RZB41039.1"/>
    </source>
</evidence>
<name>A0A445EXK4_GLYSO</name>
<sequence length="108" mass="12246">MPAMDVASNGRNFKTIIKKTENVVIVEEQRVETRGPKGICISPSAKKPVENMPFEITSDEPLKSMSLSSSSNAYNMPWVEKYRPIKVADIVVNEDAISRKLFQTKRFR</sequence>
<keyword evidence="3" id="KW-1185">Reference proteome</keyword>
<dbReference type="AlphaFoldDB" id="A0A445EXK4"/>
<gene>
    <name evidence="2" type="ORF">D0Y65_055527</name>
    <name evidence="1" type="ORF">D0Y65_055530</name>
</gene>
<dbReference type="EMBL" id="QZWG01001113">
    <property type="protein sequence ID" value="RZB41039.1"/>
    <property type="molecule type" value="Genomic_DNA"/>
</dbReference>
<dbReference type="EMBL" id="QZWG01001116">
    <property type="protein sequence ID" value="RZB41035.1"/>
    <property type="molecule type" value="Genomic_DNA"/>
</dbReference>